<organism evidence="2 3">
    <name type="scientific">Alteromonas halophila</name>
    <dbReference type="NCBI Taxonomy" id="516698"/>
    <lineage>
        <taxon>Bacteria</taxon>
        <taxon>Pseudomonadati</taxon>
        <taxon>Pseudomonadota</taxon>
        <taxon>Gammaproteobacteria</taxon>
        <taxon>Alteromonadales</taxon>
        <taxon>Alteromonadaceae</taxon>
        <taxon>Alteromonas/Salinimonas group</taxon>
        <taxon>Alteromonas</taxon>
    </lineage>
</organism>
<name>A0A918JJI0_9ALTE</name>
<dbReference type="EMBL" id="BMXP01000003">
    <property type="protein sequence ID" value="GGW82678.1"/>
    <property type="molecule type" value="Genomic_DNA"/>
</dbReference>
<dbReference type="AlphaFoldDB" id="A0A918JJI0"/>
<protein>
    <submittedName>
        <fullName evidence="2">Uncharacterized protein</fullName>
    </submittedName>
</protein>
<accession>A0A918JJI0</accession>
<feature type="signal peptide" evidence="1">
    <location>
        <begin position="1"/>
        <end position="18"/>
    </location>
</feature>
<reference evidence="2" key="2">
    <citation type="submission" date="2020-09" db="EMBL/GenBank/DDBJ databases">
        <authorList>
            <person name="Sun Q."/>
            <person name="Kim S."/>
        </authorList>
    </citation>
    <scope>NUCLEOTIDE SEQUENCE</scope>
    <source>
        <strain evidence="2">KCTC 22164</strain>
    </source>
</reference>
<dbReference type="Proteomes" id="UP000631300">
    <property type="component" value="Unassembled WGS sequence"/>
</dbReference>
<dbReference type="RefSeq" id="WP_189404926.1">
    <property type="nucleotide sequence ID" value="NZ_BMXP01000003.1"/>
</dbReference>
<comment type="caution">
    <text evidence="2">The sequence shown here is derived from an EMBL/GenBank/DDBJ whole genome shotgun (WGS) entry which is preliminary data.</text>
</comment>
<gene>
    <name evidence="2" type="ORF">GCM10007391_14730</name>
</gene>
<reference evidence="2" key="1">
    <citation type="journal article" date="2014" name="Int. J. Syst. Evol. Microbiol.">
        <title>Complete genome sequence of Corynebacterium casei LMG S-19264T (=DSM 44701T), isolated from a smear-ripened cheese.</title>
        <authorList>
            <consortium name="US DOE Joint Genome Institute (JGI-PGF)"/>
            <person name="Walter F."/>
            <person name="Albersmeier A."/>
            <person name="Kalinowski J."/>
            <person name="Ruckert C."/>
        </authorList>
    </citation>
    <scope>NUCLEOTIDE SEQUENCE</scope>
    <source>
        <strain evidence="2">KCTC 22164</strain>
    </source>
</reference>
<sequence length="109" mass="12449">MKLMALLLMCLVCSAVMAGQRCGPYSCLELTKMPDGTQVRVVPIELGEYACYVRYENTWLVDEYVTLAMGPVRLREHYPPRSLLFRCDPLPGCAAWMRARKMCEQPLTQ</sequence>
<keyword evidence="1" id="KW-0732">Signal</keyword>
<evidence type="ECO:0000313" key="3">
    <source>
        <dbReference type="Proteomes" id="UP000631300"/>
    </source>
</evidence>
<evidence type="ECO:0000256" key="1">
    <source>
        <dbReference type="SAM" id="SignalP"/>
    </source>
</evidence>
<feature type="chain" id="PRO_5036697775" evidence="1">
    <location>
        <begin position="19"/>
        <end position="109"/>
    </location>
</feature>
<proteinExistence type="predicted"/>
<keyword evidence="3" id="KW-1185">Reference proteome</keyword>
<evidence type="ECO:0000313" key="2">
    <source>
        <dbReference type="EMBL" id="GGW82678.1"/>
    </source>
</evidence>